<keyword evidence="3" id="KW-1185">Reference proteome</keyword>
<dbReference type="AlphaFoldDB" id="A0A5B8UB53"/>
<protein>
    <recommendedName>
        <fullName evidence="4">Carboxypeptidase regulatory-like domain-containing protein</fullName>
    </recommendedName>
</protein>
<evidence type="ECO:0000313" key="3">
    <source>
        <dbReference type="Proteomes" id="UP000321805"/>
    </source>
</evidence>
<name>A0A5B8UB53_9ACTN</name>
<dbReference type="Proteomes" id="UP000321805">
    <property type="component" value="Chromosome"/>
</dbReference>
<accession>A0A5B8UB53</accession>
<reference evidence="2 3" key="1">
    <citation type="journal article" date="2018" name="J. Microbiol.">
        <title>Baekduia soli gen. nov., sp. nov., a novel bacterium isolated from the soil of Baekdu Mountain and proposal of a novel family name, Baekduiaceae fam. nov.</title>
        <authorList>
            <person name="An D.S."/>
            <person name="Siddiqi M.Z."/>
            <person name="Kim K.H."/>
            <person name="Yu H.S."/>
            <person name="Im W.T."/>
        </authorList>
    </citation>
    <scope>NUCLEOTIDE SEQUENCE [LARGE SCALE GENOMIC DNA]</scope>
    <source>
        <strain evidence="2 3">BR7-21</strain>
    </source>
</reference>
<organism evidence="2 3">
    <name type="scientific">Baekduia soli</name>
    <dbReference type="NCBI Taxonomy" id="496014"/>
    <lineage>
        <taxon>Bacteria</taxon>
        <taxon>Bacillati</taxon>
        <taxon>Actinomycetota</taxon>
        <taxon>Thermoleophilia</taxon>
        <taxon>Solirubrobacterales</taxon>
        <taxon>Baekduiaceae</taxon>
        <taxon>Baekduia</taxon>
    </lineage>
</organism>
<proteinExistence type="predicted"/>
<dbReference type="RefSeq" id="WP_146922626.1">
    <property type="nucleotide sequence ID" value="NZ_CP042430.1"/>
</dbReference>
<evidence type="ECO:0000313" key="2">
    <source>
        <dbReference type="EMBL" id="QEC50224.1"/>
    </source>
</evidence>
<evidence type="ECO:0000256" key="1">
    <source>
        <dbReference type="SAM" id="SignalP"/>
    </source>
</evidence>
<dbReference type="OrthoDB" id="9819154at2"/>
<keyword evidence="1" id="KW-0732">Signal</keyword>
<feature type="chain" id="PRO_5022932003" description="Carboxypeptidase regulatory-like domain-containing protein" evidence="1">
    <location>
        <begin position="28"/>
        <end position="441"/>
    </location>
</feature>
<sequence length="441" mass="44251">MPLPRPLLRAGLLAALALATGATAAQADEHVAFLDGGGPVAAAGGTVAWSARGGDGRYRLVLATGGAPAAAAPGVAPAATPFDVALGHSGGRLVATYSRGRRAYVVPVAGGAERRIRAIPGPATHPAVDGDRLAWVVPGASSLKGCDRLEVRTGGGRARVISGACRKLAGVQVRGKDVVWSAIDYRGTDSHGAGGKSSTIWAFRFGGAVRTLDRTSFGEESNLLRSPSIDGRDVVYTQSGVHPRKSFARARLDGRGTPVRAAAGVALEGPMAVDGARAWYVIPGRGEESCDAGDQLAPVPCELVSAATAALAPGASRTLPPELSVAYTPAVQPAAGTPLTVAGALTRRTVRDGATVGSTPLPGEVVDVLARSEGSPETFTATGASATTGADGAYGVQVPYAALPFFTAQVRSSGLLAGRGTVGFCPTGTTPLPGGGCTAPR</sequence>
<gene>
    <name evidence="2" type="ORF">FSW04_23325</name>
</gene>
<dbReference type="SUPFAM" id="SSF69304">
    <property type="entry name" value="Tricorn protease N-terminal domain"/>
    <property type="match status" value="1"/>
</dbReference>
<feature type="signal peptide" evidence="1">
    <location>
        <begin position="1"/>
        <end position="27"/>
    </location>
</feature>
<dbReference type="EMBL" id="CP042430">
    <property type="protein sequence ID" value="QEC50224.1"/>
    <property type="molecule type" value="Genomic_DNA"/>
</dbReference>
<evidence type="ECO:0008006" key="4">
    <source>
        <dbReference type="Google" id="ProtNLM"/>
    </source>
</evidence>
<dbReference type="KEGG" id="bsol:FSW04_23325"/>